<feature type="chain" id="PRO_5034203089" evidence="2">
    <location>
        <begin position="19"/>
        <end position="308"/>
    </location>
</feature>
<dbReference type="SMART" id="SM00205">
    <property type="entry name" value="THN"/>
    <property type="match status" value="1"/>
</dbReference>
<protein>
    <submittedName>
        <fullName evidence="3">Thaumatin-like protein 5</fullName>
    </submittedName>
</protein>
<dbReference type="AlphaFoldDB" id="A0A8H7CNF5"/>
<reference evidence="3" key="1">
    <citation type="submission" date="2020-05" db="EMBL/GenBank/DDBJ databases">
        <title>Mycena genomes resolve the evolution of fungal bioluminescence.</title>
        <authorList>
            <person name="Tsai I.J."/>
        </authorList>
    </citation>
    <scope>NUCLEOTIDE SEQUENCE</scope>
    <source>
        <strain evidence="3">CCC161011</strain>
    </source>
</reference>
<dbReference type="Pfam" id="PF00314">
    <property type="entry name" value="Thaumatin"/>
    <property type="match status" value="1"/>
</dbReference>
<dbReference type="PIRSF" id="PIRSF002703">
    <property type="entry name" value="Thaumatin"/>
    <property type="match status" value="1"/>
</dbReference>
<comment type="caution">
    <text evidence="3">The sequence shown here is derived from an EMBL/GenBank/DDBJ whole genome shotgun (WGS) entry which is preliminary data.</text>
</comment>
<dbReference type="InterPro" id="IPR001938">
    <property type="entry name" value="Thaumatin"/>
</dbReference>
<evidence type="ECO:0000256" key="2">
    <source>
        <dbReference type="SAM" id="SignalP"/>
    </source>
</evidence>
<feature type="signal peptide" evidence="2">
    <location>
        <begin position="1"/>
        <end position="18"/>
    </location>
</feature>
<feature type="disulfide bond" evidence="1">
    <location>
        <begin position="181"/>
        <end position="294"/>
    </location>
</feature>
<feature type="disulfide bond" evidence="1">
    <location>
        <begin position="237"/>
        <end position="251"/>
    </location>
</feature>
<keyword evidence="2" id="KW-0732">Signal</keyword>
<dbReference type="PANTHER" id="PTHR31048">
    <property type="entry name" value="OS03G0233200 PROTEIN"/>
    <property type="match status" value="1"/>
</dbReference>
<organism evidence="3 4">
    <name type="scientific">Mycena venus</name>
    <dbReference type="NCBI Taxonomy" id="2733690"/>
    <lineage>
        <taxon>Eukaryota</taxon>
        <taxon>Fungi</taxon>
        <taxon>Dikarya</taxon>
        <taxon>Basidiomycota</taxon>
        <taxon>Agaricomycotina</taxon>
        <taxon>Agaricomycetes</taxon>
        <taxon>Agaricomycetidae</taxon>
        <taxon>Agaricales</taxon>
        <taxon>Marasmiineae</taxon>
        <taxon>Mycenaceae</taxon>
        <taxon>Mycena</taxon>
    </lineage>
</organism>
<evidence type="ECO:0000313" key="4">
    <source>
        <dbReference type="Proteomes" id="UP000620124"/>
    </source>
</evidence>
<name>A0A8H7CNF5_9AGAR</name>
<dbReference type="EMBL" id="JACAZI010000017">
    <property type="protein sequence ID" value="KAF7342431.1"/>
    <property type="molecule type" value="Genomic_DNA"/>
</dbReference>
<keyword evidence="4" id="KW-1185">Reference proteome</keyword>
<dbReference type="PROSITE" id="PS51367">
    <property type="entry name" value="THAUMATIN_2"/>
    <property type="match status" value="1"/>
</dbReference>
<evidence type="ECO:0000313" key="3">
    <source>
        <dbReference type="EMBL" id="KAF7342431.1"/>
    </source>
</evidence>
<proteinExistence type="predicted"/>
<feature type="disulfide bond" evidence="1">
    <location>
        <begin position="186"/>
        <end position="277"/>
    </location>
</feature>
<dbReference type="Proteomes" id="UP000620124">
    <property type="component" value="Unassembled WGS sequence"/>
</dbReference>
<sequence length="308" mass="32919">MKVSASLTTLSVVAVVSARSFTVKNSCSYTVWPAIFTDLNVGSAKPDHPTGYVYPVFYSKLSRSLYSGGKPVLAPRSRSMSPITGSPAVFGLVFSFVNKNKLKDARDVPNVISPATPDPHPAPREAATEDFFATPTPELEFPPPLWLNSLSPATEIRTIMTAMSLVDGFNVPMKITNNHNCGVPSCTVDLNPKCPAPLVVKDTSGHADFELPNTGPAPAQLVVKDTSDKIVGCNSACKANLDGNPDNSPNCCSGSYNTPDKCPSSGVKYYSYFKTACPSSYAYAYDDKTALFHCDSGLGADYTIEFCP</sequence>
<dbReference type="SUPFAM" id="SSF49870">
    <property type="entry name" value="Osmotin, thaumatin-like protein"/>
    <property type="match status" value="1"/>
</dbReference>
<gene>
    <name evidence="3" type="ORF">MVEN_01832300</name>
</gene>
<dbReference type="InterPro" id="IPR037176">
    <property type="entry name" value="Osmotin/thaumatin-like_sf"/>
</dbReference>
<dbReference type="OrthoDB" id="430315at2759"/>
<feature type="disulfide bond" evidence="1">
    <location>
        <begin position="252"/>
        <end position="262"/>
    </location>
</feature>
<accession>A0A8H7CNF5</accession>
<evidence type="ECO:0000256" key="1">
    <source>
        <dbReference type="PIRSR" id="PIRSR002703-1"/>
    </source>
</evidence>
<feature type="disulfide bond" evidence="1">
    <location>
        <begin position="194"/>
        <end position="233"/>
    </location>
</feature>
<keyword evidence="1" id="KW-1015">Disulfide bond</keyword>
<dbReference type="Gene3D" id="2.60.110.10">
    <property type="entry name" value="Thaumatin"/>
    <property type="match status" value="1"/>
</dbReference>